<accession>A0A1X6PBG3</accession>
<keyword evidence="5 6" id="KW-0067">ATP-binding</keyword>
<feature type="domain" description="Protein kinase" evidence="9">
    <location>
        <begin position="748"/>
        <end position="1035"/>
    </location>
</feature>
<reference evidence="10 11" key="1">
    <citation type="submission" date="2017-03" db="EMBL/GenBank/DDBJ databases">
        <title>WGS assembly of Porphyra umbilicalis.</title>
        <authorList>
            <person name="Brawley S.H."/>
            <person name="Blouin N.A."/>
            <person name="Ficko-Blean E."/>
            <person name="Wheeler G.L."/>
            <person name="Lohr M."/>
            <person name="Goodson H.V."/>
            <person name="Jenkins J.W."/>
            <person name="Blaby-Haas C.E."/>
            <person name="Helliwell K.E."/>
            <person name="Chan C."/>
            <person name="Marriage T."/>
            <person name="Bhattacharya D."/>
            <person name="Klein A.S."/>
            <person name="Badis Y."/>
            <person name="Brodie J."/>
            <person name="Cao Y."/>
            <person name="Collen J."/>
            <person name="Dittami S.M."/>
            <person name="Gachon C.M."/>
            <person name="Green B.R."/>
            <person name="Karpowicz S."/>
            <person name="Kim J.W."/>
            <person name="Kudahl U."/>
            <person name="Lin S."/>
            <person name="Michel G."/>
            <person name="Mittag M."/>
            <person name="Olson B.J."/>
            <person name="Pangilinan J."/>
            <person name="Peng Y."/>
            <person name="Qiu H."/>
            <person name="Shu S."/>
            <person name="Singer J.T."/>
            <person name="Smith A.G."/>
            <person name="Sprecher B.N."/>
            <person name="Wagner V."/>
            <person name="Wang W."/>
            <person name="Wang Z.-Y."/>
            <person name="Yan J."/>
            <person name="Yarish C."/>
            <person name="Zoeuner-Riek S."/>
            <person name="Zhuang Y."/>
            <person name="Zou Y."/>
            <person name="Lindquist E.A."/>
            <person name="Grimwood J."/>
            <person name="Barry K."/>
            <person name="Rokhsar D.S."/>
            <person name="Schmutz J."/>
            <person name="Stiller J.W."/>
            <person name="Grossman A.R."/>
            <person name="Prochnik S.E."/>
        </authorList>
    </citation>
    <scope>NUCLEOTIDE SEQUENCE [LARGE SCALE GENOMIC DNA]</scope>
    <source>
        <strain evidence="10">4086291</strain>
    </source>
</reference>
<feature type="compositionally biased region" description="Gly residues" evidence="8">
    <location>
        <begin position="272"/>
        <end position="288"/>
    </location>
</feature>
<feature type="region of interest" description="Disordered" evidence="8">
    <location>
        <begin position="179"/>
        <end position="461"/>
    </location>
</feature>
<sequence>MDALVTSCPAAAISSLPDGRRRLLEARLGAPSLLHAAPQPTAATSSGALAPLDAAAAAAAAAARQNELVLPTDGRAASSDPAGAADASVAAVRTASHPQASTPSSPPRPRPPAQVSYVRDGLMDVSRSFVLTGDEAEDEEPPPSAVPSGVPAASVPPSPPPPPVTAAGIVATRAVPLTVPPTTTPLPSSIRPTAVVATPGGRGASPPPPPEETAEDSFGSFSSRGSRGSASGPARVRVVTPGSRRTQPRPAQPPGTSNSSRDSGDAVAAVAPGGGAAAGGGRRVAGGTGRKRGRGSAAAFEPTKNARLEQYFKPAGGGRAARLAAGSPGSSAAVAATATAGLSSPNSRSSRPAPDGVGGATCSSWGVTDPPGDSRGGGDRPPAGPAASGGGGSSAVGGGRPGGAVPATVSLGVVASPIRSDGGRLPTPRRLFAGVEEREAGSATTSAPPSPAQPAQPGPGLISAPVDAVAAASAAAAAAAAATAAEELRVAREEAAALKAQLEHTSVELQAGVRAAKAEALREAEAARAATTALTESRLAASTAAAEAATATESVTATRSALEAHIRAVARHKRADAVVAAAEASRRLGHIEVQRAGTSLHEVWEDGAELKAMGERLRELATRKEATEKRRKELAKQLRALSASTPPLPPASSPSARSQEASAAVAAAAVGDRVSASAVPHTQTAAYLVEQEEVCKLQLLSFKKDEAALADQRSRAEAERALLIRELKRQRDEAASRFHDYRTLNDRYVLMSLLGRGGFSEVYKAYDLVGLRHVACKIHQLGTYWREEKKRNYIRHATREYRIHKALTHPRVVQLLDVFEIDASSFCTVLEFCDGGDLDGHLKARKTLPEREARSITAQVLAGLLYLSEQPRRVIHYDLKPGNILFHDGEARITDFGLSKQMDAAAGGAAAAGAGGGSVSGSDGGMELTSQGAGTYWYLPPECFEVGDAPPKISAKVDVWSTGVILYQMLFGRRPFGHDLTQEGILRDHSVLNAQLVFPVRPAVSDSAKTFLLACLTRSQAERPNIRTLLQHPFIKAGRKAV</sequence>
<dbReference type="Proteomes" id="UP000218209">
    <property type="component" value="Unassembled WGS sequence"/>
</dbReference>
<feature type="compositionally biased region" description="Basic and acidic residues" evidence="8">
    <location>
        <begin position="623"/>
        <end position="636"/>
    </location>
</feature>
<dbReference type="InterPro" id="IPR008271">
    <property type="entry name" value="Ser/Thr_kinase_AS"/>
</dbReference>
<dbReference type="PROSITE" id="PS00108">
    <property type="entry name" value="PROTEIN_KINASE_ST"/>
    <property type="match status" value="1"/>
</dbReference>
<evidence type="ECO:0000256" key="5">
    <source>
        <dbReference type="ARBA" id="ARBA00022840"/>
    </source>
</evidence>
<dbReference type="PROSITE" id="PS50011">
    <property type="entry name" value="PROTEIN_KINASE_DOM"/>
    <property type="match status" value="1"/>
</dbReference>
<dbReference type="PANTHER" id="PTHR22974">
    <property type="entry name" value="MIXED LINEAGE PROTEIN KINASE"/>
    <property type="match status" value="1"/>
</dbReference>
<feature type="compositionally biased region" description="Low complexity" evidence="8">
    <location>
        <begin position="320"/>
        <end position="352"/>
    </location>
</feature>
<dbReference type="FunFam" id="1.10.510.10:FF:000698">
    <property type="entry name" value="Serine/threonine-protein kinase tousled-like 1"/>
    <property type="match status" value="1"/>
</dbReference>
<dbReference type="InterPro" id="IPR011009">
    <property type="entry name" value="Kinase-like_dom_sf"/>
</dbReference>
<dbReference type="Gene3D" id="1.10.510.10">
    <property type="entry name" value="Transferase(Phosphotransferase) domain 1"/>
    <property type="match status" value="1"/>
</dbReference>
<dbReference type="SUPFAM" id="SSF56112">
    <property type="entry name" value="Protein kinase-like (PK-like)"/>
    <property type="match status" value="1"/>
</dbReference>
<dbReference type="PROSITE" id="PS00107">
    <property type="entry name" value="PROTEIN_KINASE_ATP"/>
    <property type="match status" value="1"/>
</dbReference>
<feature type="compositionally biased region" description="Low complexity" evidence="8">
    <location>
        <begin position="74"/>
        <end position="96"/>
    </location>
</feature>
<feature type="compositionally biased region" description="Pro residues" evidence="8">
    <location>
        <begin position="448"/>
        <end position="457"/>
    </location>
</feature>
<keyword evidence="2" id="KW-0808">Transferase</keyword>
<dbReference type="AlphaFoldDB" id="A0A1X6PBG3"/>
<feature type="compositionally biased region" description="Pro residues" evidence="8">
    <location>
        <begin position="154"/>
        <end position="164"/>
    </location>
</feature>
<feature type="region of interest" description="Disordered" evidence="8">
    <location>
        <begin position="73"/>
        <end position="115"/>
    </location>
</feature>
<evidence type="ECO:0000256" key="8">
    <source>
        <dbReference type="SAM" id="MobiDB-lite"/>
    </source>
</evidence>
<evidence type="ECO:0000256" key="2">
    <source>
        <dbReference type="ARBA" id="ARBA00022679"/>
    </source>
</evidence>
<organism evidence="10 11">
    <name type="scientific">Porphyra umbilicalis</name>
    <name type="common">Purple laver</name>
    <name type="synonym">Red alga</name>
    <dbReference type="NCBI Taxonomy" id="2786"/>
    <lineage>
        <taxon>Eukaryota</taxon>
        <taxon>Rhodophyta</taxon>
        <taxon>Bangiophyceae</taxon>
        <taxon>Bangiales</taxon>
        <taxon>Bangiaceae</taxon>
        <taxon>Porphyra</taxon>
    </lineage>
</organism>
<evidence type="ECO:0000256" key="4">
    <source>
        <dbReference type="ARBA" id="ARBA00022777"/>
    </source>
</evidence>
<dbReference type="GO" id="GO:0005524">
    <property type="term" value="F:ATP binding"/>
    <property type="evidence" value="ECO:0007669"/>
    <property type="project" value="UniProtKB-UniRule"/>
</dbReference>
<feature type="binding site" evidence="6">
    <location>
        <position position="777"/>
    </location>
    <ligand>
        <name>ATP</name>
        <dbReference type="ChEBI" id="CHEBI:30616"/>
    </ligand>
</feature>
<feature type="compositionally biased region" description="Low complexity" evidence="8">
    <location>
        <begin position="217"/>
        <end position="232"/>
    </location>
</feature>
<dbReference type="EMBL" id="KV918819">
    <property type="protein sequence ID" value="OSX78177.1"/>
    <property type="molecule type" value="Genomic_DNA"/>
</dbReference>
<keyword evidence="7" id="KW-0175">Coiled coil</keyword>
<dbReference type="CDD" id="cd13990">
    <property type="entry name" value="STKc_TLK"/>
    <property type="match status" value="1"/>
</dbReference>
<proteinExistence type="predicted"/>
<keyword evidence="4" id="KW-0418">Kinase</keyword>
<feature type="region of interest" description="Disordered" evidence="8">
    <location>
        <begin position="133"/>
        <end position="166"/>
    </location>
</feature>
<dbReference type="InterPro" id="IPR000719">
    <property type="entry name" value="Prot_kinase_dom"/>
</dbReference>
<dbReference type="GO" id="GO:0007059">
    <property type="term" value="P:chromosome segregation"/>
    <property type="evidence" value="ECO:0007669"/>
    <property type="project" value="TreeGrafter"/>
</dbReference>
<keyword evidence="1" id="KW-0723">Serine/threonine-protein kinase</keyword>
<dbReference type="PANTHER" id="PTHR22974:SF23">
    <property type="entry name" value="TOUSLED-LIKE KINASE, ISOFORM G"/>
    <property type="match status" value="1"/>
</dbReference>
<dbReference type="SMART" id="SM00220">
    <property type="entry name" value="S_TKc"/>
    <property type="match status" value="1"/>
</dbReference>
<dbReference type="GO" id="GO:0005634">
    <property type="term" value="C:nucleus"/>
    <property type="evidence" value="ECO:0007669"/>
    <property type="project" value="TreeGrafter"/>
</dbReference>
<protein>
    <recommendedName>
        <fullName evidence="9">Protein kinase domain-containing protein</fullName>
    </recommendedName>
</protein>
<feature type="region of interest" description="Disordered" evidence="8">
    <location>
        <begin position="623"/>
        <end position="660"/>
    </location>
</feature>
<dbReference type="Pfam" id="PF00069">
    <property type="entry name" value="Pkinase"/>
    <property type="match status" value="1"/>
</dbReference>
<evidence type="ECO:0000256" key="7">
    <source>
        <dbReference type="SAM" id="Coils"/>
    </source>
</evidence>
<keyword evidence="11" id="KW-1185">Reference proteome</keyword>
<dbReference type="InterPro" id="IPR017441">
    <property type="entry name" value="Protein_kinase_ATP_BS"/>
</dbReference>
<evidence type="ECO:0000313" key="10">
    <source>
        <dbReference type="EMBL" id="OSX78177.1"/>
    </source>
</evidence>
<evidence type="ECO:0000256" key="3">
    <source>
        <dbReference type="ARBA" id="ARBA00022741"/>
    </source>
</evidence>
<feature type="compositionally biased region" description="Low complexity" evidence="8">
    <location>
        <begin position="185"/>
        <end position="199"/>
    </location>
</feature>
<evidence type="ECO:0000256" key="1">
    <source>
        <dbReference type="ARBA" id="ARBA00022527"/>
    </source>
</evidence>
<dbReference type="OrthoDB" id="346907at2759"/>
<evidence type="ECO:0000256" key="6">
    <source>
        <dbReference type="PROSITE-ProRule" id="PRU10141"/>
    </source>
</evidence>
<dbReference type="GO" id="GO:0035556">
    <property type="term" value="P:intracellular signal transduction"/>
    <property type="evidence" value="ECO:0007669"/>
    <property type="project" value="TreeGrafter"/>
</dbReference>
<feature type="coiled-coil region" evidence="7">
    <location>
        <begin position="481"/>
        <end position="508"/>
    </location>
</feature>
<evidence type="ECO:0000313" key="11">
    <source>
        <dbReference type="Proteomes" id="UP000218209"/>
    </source>
</evidence>
<dbReference type="GO" id="GO:0004674">
    <property type="term" value="F:protein serine/threonine kinase activity"/>
    <property type="evidence" value="ECO:0007669"/>
    <property type="project" value="UniProtKB-KW"/>
</dbReference>
<feature type="compositionally biased region" description="Gly residues" evidence="8">
    <location>
        <begin position="387"/>
        <end position="402"/>
    </location>
</feature>
<name>A0A1X6PBG3_PORUM</name>
<gene>
    <name evidence="10" type="ORF">BU14_0118s0028</name>
</gene>
<keyword evidence="3 6" id="KW-0547">Nucleotide-binding</keyword>
<evidence type="ECO:0000259" key="9">
    <source>
        <dbReference type="PROSITE" id="PS50011"/>
    </source>
</evidence>